<evidence type="ECO:0000313" key="1">
    <source>
        <dbReference type="EMBL" id="SUA70337.1"/>
    </source>
</evidence>
<reference evidence="1 2" key="1">
    <citation type="submission" date="2018-06" db="EMBL/GenBank/DDBJ databases">
        <authorList>
            <consortium name="Pathogen Informatics"/>
            <person name="Doyle S."/>
        </authorList>
    </citation>
    <scope>NUCLEOTIDE SEQUENCE [LARGE SCALE GENOMIC DNA]</scope>
    <source>
        <strain evidence="1 2">NCTC10343</strain>
    </source>
</reference>
<proteinExistence type="predicted"/>
<gene>
    <name evidence="1" type="ORF">NCTC10343_03208</name>
</gene>
<accession>A0A378Y210</accession>
<dbReference type="RefSeq" id="WP_019687732.1">
    <property type="nucleotide sequence ID" value="NZ_CP036496.1"/>
</dbReference>
<sequence length="73" mass="8880">MKKQNKGNHSIITWEDLYYDGYELDYYDERDVSLDRDIEEEDYTYMDVEVIWLKNEAAKKYPRGNKQPIHSNV</sequence>
<name>A0A378Y210_PAEPO</name>
<dbReference type="Proteomes" id="UP000254400">
    <property type="component" value="Unassembled WGS sequence"/>
</dbReference>
<dbReference type="EMBL" id="UGSC01000001">
    <property type="protein sequence ID" value="SUA70337.1"/>
    <property type="molecule type" value="Genomic_DNA"/>
</dbReference>
<dbReference type="GeneID" id="93346561"/>
<dbReference type="AlphaFoldDB" id="A0A378Y210"/>
<evidence type="ECO:0000313" key="2">
    <source>
        <dbReference type="Proteomes" id="UP000254400"/>
    </source>
</evidence>
<organism evidence="1 2">
    <name type="scientific">Paenibacillus polymyxa</name>
    <name type="common">Bacillus polymyxa</name>
    <dbReference type="NCBI Taxonomy" id="1406"/>
    <lineage>
        <taxon>Bacteria</taxon>
        <taxon>Bacillati</taxon>
        <taxon>Bacillota</taxon>
        <taxon>Bacilli</taxon>
        <taxon>Bacillales</taxon>
        <taxon>Paenibacillaceae</taxon>
        <taxon>Paenibacillus</taxon>
    </lineage>
</organism>
<protein>
    <submittedName>
        <fullName evidence="1">Uncharacterized protein</fullName>
    </submittedName>
</protein>